<evidence type="ECO:0000256" key="1">
    <source>
        <dbReference type="SAM" id="MobiDB-lite"/>
    </source>
</evidence>
<feature type="region of interest" description="Disordered" evidence="1">
    <location>
        <begin position="2145"/>
        <end position="2166"/>
    </location>
</feature>
<feature type="compositionally biased region" description="Basic and acidic residues" evidence="1">
    <location>
        <begin position="1612"/>
        <end position="1621"/>
    </location>
</feature>
<feature type="compositionally biased region" description="Polar residues" evidence="1">
    <location>
        <begin position="1890"/>
        <end position="1900"/>
    </location>
</feature>
<feature type="compositionally biased region" description="Low complexity" evidence="1">
    <location>
        <begin position="1762"/>
        <end position="1773"/>
    </location>
</feature>
<name>A0A9K3CPE2_9EUKA</name>
<feature type="compositionally biased region" description="Basic and acidic residues" evidence="1">
    <location>
        <begin position="1153"/>
        <end position="1163"/>
    </location>
</feature>
<evidence type="ECO:0000313" key="3">
    <source>
        <dbReference type="Proteomes" id="UP000265618"/>
    </source>
</evidence>
<feature type="region of interest" description="Disordered" evidence="1">
    <location>
        <begin position="1762"/>
        <end position="1806"/>
    </location>
</feature>
<feature type="compositionally biased region" description="Basic and acidic residues" evidence="1">
    <location>
        <begin position="2342"/>
        <end position="2355"/>
    </location>
</feature>
<dbReference type="Proteomes" id="UP000265618">
    <property type="component" value="Unassembled WGS sequence"/>
</dbReference>
<feature type="region of interest" description="Disordered" evidence="1">
    <location>
        <begin position="1224"/>
        <end position="1243"/>
    </location>
</feature>
<gene>
    <name evidence="2" type="ORF">KIPB_000834</name>
</gene>
<feature type="region of interest" description="Disordered" evidence="1">
    <location>
        <begin position="2336"/>
        <end position="2385"/>
    </location>
</feature>
<sequence length="2413" mass="259198">MSGAQRDHLVMHVQRLTKKVLPALLSDGGDALCGVLAQSVLTHFTCAPEHTLTWLRLELAEALDRHISNDPLCTTVEPRLAVRLSGIGTSTHGHAYLAVPARVQPLMRSVLATWAHLYSTDTLRRLSNSVRRVPTSVVDDIDGIDGIDGVETEGVDTPFTFFPTERERVLEELLALKGAVLVQQMQTSPYSAMAISSDPLRGDRDTARVRTFHGPCPSLLPCTQTLTHSTKSWSSAACVHAPSDGTPCSVIEREREEEGEGNIVQRRVVECRGGGGVFTSPLNIVEGGGESDIRVSPSTLLSLSMLCRQVSSIVHSPVLLEVALYPYDTQTHDGERERERERESARIVVLDVVQVVLPPSPLLTPPVPTHHTLSPTPSSEKCFSLSRLFCGGKRERRDPTQVGKSAADASLYLSLCRYMDVQTPNYLPLSLISLSLASVMPSCLEGEVGRESGLGVAATKHGAYLSLLGEGDGGAVLDAFVPGRTLTEGQGPNGGNRFLATASSELESLFLSAPTMLTKGVEVVTLPPVMQDRTTSLLCAMGDALALMDKGAERGIASGTRHAVRAAVRHVYEDGDMDSPPASPMSLGHSPSMQRIHSPPRSPSGSPSKTKVSTDTDPLRQKERERERARREQYPLEGAVPYVTCTSKGDTPYSQAGGELLSLSLFATQTVCDAVSSVGGYTALVESAQQTAAKRGMRLSDVPPTLSAYTSSLYTGTTLHTAMANLRDSLSEMPLATATSTVLLEGEGEGQVDREREREEVHVLSCLDALSLLSKDELVAAGVLFERPSGPLPSSALPLSPLVYLSPLDARVDRLLPVLEGVFSAATTGFVEGLEGQEGEGEGERRVYTYDCLDALSLSHRVCAMLLETVSDPLVGFDSLSPSEEQTLPMSLSMSLSVRYNLGSILLAIARGEATARVVAESTSREGEGEGGAPLSASYVEDTLPPGVLGVTLGGSPTASRVGASILEASRKGGVSPLLGSRHTGRCISGCQALSAALLRLVKRQGREREMEREAELPTGITRLQTVQSALNWLAVAPSPRHIMRLTALARASLATLVTRSLCVVALRAKGVDVFGPHLANVWQAASARAVAGAAPTHLDIGLGDDISGGMHRQRSACSRVVSVSMLSQFDTTNRNALHQLIDAADILYREERERQTEEREGEREGDEPLVVVDGDGVTPEEQRERNILSQFGVSPSASPQRYSGATPSYTSHLSLSVYAATTMPQAEGEREMDVDGEHDRGTDLVASHSLDTALSDSISHLSAQEVLGYLAKASLIDVDTLTDHAIVTPQLPRQRFEEWHRRQKRGRERDCIGSQGLVVNAHGATVYPAESETGTERETLCVGEVQMGREYVPLSPSASGVDSAAGTSSTPYLLVDMRDACGDAERESEILARYTHLLSAGTGTCNTLLIVPEAGVTVIPSLHALYREMTVVQRGRVIVGVRGDASALVNHLSPSAFTGESHSLTGSAILSSLPPSPISQRGSPVSMSANHSPVTHKGTCEWCDGVVVVGHLQDTRQRGSIPSVSRVDVSFREREGMGMYMEVHACPAEIGLGPTRDVKGDGECSDGSDVSDTLTDDGEDVGMEGGHISVATPHLVVGRRLTSSVRVEQQTLEREAEREGTASSTSDLSSGVDSDIERESSVKPWATPVRTLTHQPSLIIVPTIDVNAVRGAASLRRGGERDHNSASESASDDDDVSDTVVVSDTEDDVLVEGTLPQWDGEEGVERVCASQAEMERESSYSYTYSSDGTFERKLSLSDSRLLSQPGASNSSIHHSHSHTRSAAPSRATSGLHTARDIEQGGVDGDREVYAVPDSAAGVLSAEVRGAAGLERIVEGERRHSTTCTPRTHITYQIDDVTYAPSSEEVSVSEESESEVVPKREKKQMRPQRPQASLPPSGSTTERDRGLEGERESDWGQEAGEGYALGTPSSLSPRESKGGSLSPRVAEAVSVFGVSASDIRHEGSHTTVDGMGMSPYSSHSLSLLDSARGRQIGAYSFSYYADAVPTESGVGERMETLQGERERERGRERERQYRQFIYNMLLTSETAYGGVLSVLSQYLSPLLSETRLTKCFTAGEISVVRSAASHIATMSTVSHALQMSARQCVEAFTDSSKQDPRADDLFQPALVAHFAVRYAECMESLLTHSPRERGGEAEGEGEGDIASVWTGQEEKGLKRGSIRVKTQGTLRSINRVIRDVQRGQNKMEAMERVLALDRAIVYPQGLALTQPGRTHISTVSDVQCCVHKAVPTDMAPAYPGSTLLSIPPSVPSDMLPCTVPCDMCILSDVIMVLQKVKPGSISDKVKTLSKGLVRGERGGERVAYRLLASLAPLKDVMLLDPPQSERQGDRHSRDGERFPHHTLQLVCDGTPDLTLPGTPRDRERERERGGLSQLVTVCAPSGQVYRRLCRELGDALN</sequence>
<feature type="compositionally biased region" description="Basic and acidic residues" evidence="1">
    <location>
        <begin position="612"/>
        <end position="634"/>
    </location>
</feature>
<feature type="region of interest" description="Disordered" evidence="1">
    <location>
        <begin position="1558"/>
        <end position="1587"/>
    </location>
</feature>
<feature type="region of interest" description="Disordered" evidence="1">
    <location>
        <begin position="574"/>
        <end position="634"/>
    </location>
</feature>
<organism evidence="2 3">
    <name type="scientific">Kipferlia bialata</name>
    <dbReference type="NCBI Taxonomy" id="797122"/>
    <lineage>
        <taxon>Eukaryota</taxon>
        <taxon>Metamonada</taxon>
        <taxon>Carpediemonas-like organisms</taxon>
        <taxon>Kipferlia</taxon>
    </lineage>
</organism>
<feature type="compositionally biased region" description="Basic and acidic residues" evidence="1">
    <location>
        <begin position="1901"/>
        <end position="1914"/>
    </location>
</feature>
<evidence type="ECO:0000313" key="2">
    <source>
        <dbReference type="EMBL" id="GIQ80091.1"/>
    </source>
</evidence>
<accession>A0A9K3CPE2</accession>
<feature type="compositionally biased region" description="Basic and acidic residues" evidence="1">
    <location>
        <begin position="2375"/>
        <end position="2385"/>
    </location>
</feature>
<feature type="compositionally biased region" description="Basic and acidic residues" evidence="1">
    <location>
        <begin position="1228"/>
        <end position="1243"/>
    </location>
</feature>
<keyword evidence="3" id="KW-1185">Reference proteome</keyword>
<proteinExistence type="predicted"/>
<feature type="compositionally biased region" description="Low complexity" evidence="1">
    <location>
        <begin position="1624"/>
        <end position="1634"/>
    </location>
</feature>
<dbReference type="EMBL" id="BDIP01000103">
    <property type="protein sequence ID" value="GIQ80091.1"/>
    <property type="molecule type" value="Genomic_DNA"/>
</dbReference>
<reference evidence="2 3" key="1">
    <citation type="journal article" date="2018" name="PLoS ONE">
        <title>The draft genome of Kipferlia bialata reveals reductive genome evolution in fornicate parasites.</title>
        <authorList>
            <person name="Tanifuji G."/>
            <person name="Takabayashi S."/>
            <person name="Kume K."/>
            <person name="Takagi M."/>
            <person name="Nakayama T."/>
            <person name="Kamikawa R."/>
            <person name="Inagaki Y."/>
            <person name="Hashimoto T."/>
        </authorList>
    </citation>
    <scope>NUCLEOTIDE SEQUENCE [LARGE SCALE GENOMIC DNA]</scope>
    <source>
        <strain evidence="2">NY0173</strain>
    </source>
</reference>
<comment type="caution">
    <text evidence="2">The sequence shown here is derived from an EMBL/GenBank/DDBJ whole genome shotgun (WGS) entry which is preliminary data.</text>
</comment>
<feature type="region of interest" description="Disordered" evidence="1">
    <location>
        <begin position="1153"/>
        <end position="1181"/>
    </location>
</feature>
<feature type="region of interest" description="Disordered" evidence="1">
    <location>
        <begin position="1603"/>
        <end position="1643"/>
    </location>
</feature>
<feature type="region of interest" description="Disordered" evidence="1">
    <location>
        <begin position="1676"/>
        <end position="1700"/>
    </location>
</feature>
<feature type="compositionally biased region" description="Low complexity" evidence="1">
    <location>
        <begin position="1781"/>
        <end position="1790"/>
    </location>
</feature>
<feature type="compositionally biased region" description="Basic and acidic residues" evidence="1">
    <location>
        <begin position="1794"/>
        <end position="1806"/>
    </location>
</feature>
<protein>
    <submittedName>
        <fullName evidence="2">Uncharacterized protein</fullName>
    </submittedName>
</protein>
<feature type="region of interest" description="Disordered" evidence="1">
    <location>
        <begin position="1861"/>
        <end position="1943"/>
    </location>
</feature>